<feature type="non-terminal residue" evidence="8">
    <location>
        <position position="352"/>
    </location>
</feature>
<dbReference type="Pfam" id="PF26037">
    <property type="entry name" value="zf-RING_DCST1_C"/>
    <property type="match status" value="1"/>
</dbReference>
<feature type="domain" description="Dendritic cell-specific transmembrane protein-like" evidence="6">
    <location>
        <begin position="53"/>
        <end position="246"/>
    </location>
</feature>
<evidence type="ECO:0000256" key="3">
    <source>
        <dbReference type="ARBA" id="ARBA00022989"/>
    </source>
</evidence>
<protein>
    <recommendedName>
        <fullName evidence="10">Dendritic cell-specific transmembrane protein-like domain-containing protein</fullName>
    </recommendedName>
</protein>
<proteinExistence type="predicted"/>
<comment type="caution">
    <text evidence="8">The sequence shown here is derived from an EMBL/GenBank/DDBJ whole genome shotgun (WGS) entry which is preliminary data.</text>
</comment>
<evidence type="ECO:0000313" key="8">
    <source>
        <dbReference type="EMBL" id="GMT13265.1"/>
    </source>
</evidence>
<evidence type="ECO:0000259" key="7">
    <source>
        <dbReference type="Pfam" id="PF26037"/>
    </source>
</evidence>
<dbReference type="Pfam" id="PF07782">
    <property type="entry name" value="DC_STAMP"/>
    <property type="match status" value="1"/>
</dbReference>
<evidence type="ECO:0000256" key="1">
    <source>
        <dbReference type="ARBA" id="ARBA00004141"/>
    </source>
</evidence>
<reference evidence="8" key="1">
    <citation type="submission" date="2023-10" db="EMBL/GenBank/DDBJ databases">
        <title>Genome assembly of Pristionchus species.</title>
        <authorList>
            <person name="Yoshida K."/>
            <person name="Sommer R.J."/>
        </authorList>
    </citation>
    <scope>NUCLEOTIDE SEQUENCE</scope>
    <source>
        <strain evidence="8">RS5133</strain>
    </source>
</reference>
<evidence type="ECO:0000256" key="2">
    <source>
        <dbReference type="ARBA" id="ARBA00022692"/>
    </source>
</evidence>
<keyword evidence="9" id="KW-1185">Reference proteome</keyword>
<feature type="transmembrane region" description="Helical" evidence="5">
    <location>
        <begin position="109"/>
        <end position="133"/>
    </location>
</feature>
<evidence type="ECO:0000256" key="5">
    <source>
        <dbReference type="SAM" id="Phobius"/>
    </source>
</evidence>
<feature type="transmembrane region" description="Helical" evidence="5">
    <location>
        <begin position="199"/>
        <end position="232"/>
    </location>
</feature>
<name>A0AAV5V141_9BILA</name>
<evidence type="ECO:0000256" key="4">
    <source>
        <dbReference type="ARBA" id="ARBA00023136"/>
    </source>
</evidence>
<gene>
    <name evidence="8" type="ORF">PFISCL1PPCAC_4562</name>
</gene>
<sequence length="352" mass="41122">MHIRAVKMPRIESSLLLSDVKAKVKGNVSYVKVYIIFRDAMKMISSYRANVDFNNKFITARFWEIDRERADNGQECLHRISKLEWREYGLLKVFGFPTKAEAKAARQPLLKWLATFFFVVIIVACDGYIAYILSKVLPMTLEEITNKAIEKTTIRLVGKGALADLINDILTVNQTRSTEQEFSNAQCQFTPIETPVLYLLIWIFAPLFFMLTLQVIFAFVIKRLVLFFVLPFMFPRRDRVRMIFLYNKILFNRHKERQRSRARIRFVADRWTMDEVMEDGGLIPRNSWIKRQLLDRLFKTGQCIYCKERNRPRKLVQCPDCPATYCDACVQELSGDCYACLAQEGLVNSART</sequence>
<dbReference type="PANTHER" id="PTHR21041">
    <property type="entry name" value="DENDRITIC CELL-SPECIFIC TRANSMEMBRANE PROTEIN"/>
    <property type="match status" value="1"/>
</dbReference>
<feature type="domain" description="E3 ubiquitin-protein ligase DCST1-like C-terminal" evidence="7">
    <location>
        <begin position="302"/>
        <end position="341"/>
    </location>
</feature>
<evidence type="ECO:0008006" key="10">
    <source>
        <dbReference type="Google" id="ProtNLM"/>
    </source>
</evidence>
<dbReference type="GO" id="GO:0016020">
    <property type="term" value="C:membrane"/>
    <property type="evidence" value="ECO:0007669"/>
    <property type="project" value="UniProtKB-SubCell"/>
</dbReference>
<accession>A0AAV5V141</accession>
<dbReference type="InterPro" id="IPR058842">
    <property type="entry name" value="DCST1_C"/>
</dbReference>
<dbReference type="InterPro" id="IPR012858">
    <property type="entry name" value="DC_STAMP-like"/>
</dbReference>
<dbReference type="PANTHER" id="PTHR21041:SF17">
    <property type="entry name" value="E3 UBIQUITIN-PROTEIN LIGASE DCST1"/>
    <property type="match status" value="1"/>
</dbReference>
<keyword evidence="2 5" id="KW-0812">Transmembrane</keyword>
<dbReference type="EMBL" id="BTSY01000002">
    <property type="protein sequence ID" value="GMT13265.1"/>
    <property type="molecule type" value="Genomic_DNA"/>
</dbReference>
<dbReference type="AlphaFoldDB" id="A0AAV5V141"/>
<dbReference type="Proteomes" id="UP001432322">
    <property type="component" value="Unassembled WGS sequence"/>
</dbReference>
<evidence type="ECO:0000259" key="6">
    <source>
        <dbReference type="Pfam" id="PF07782"/>
    </source>
</evidence>
<comment type="subcellular location">
    <subcellularLocation>
        <location evidence="1">Membrane</location>
        <topology evidence="1">Multi-pass membrane protein</topology>
    </subcellularLocation>
</comment>
<keyword evidence="3 5" id="KW-1133">Transmembrane helix</keyword>
<keyword evidence="4 5" id="KW-0472">Membrane</keyword>
<organism evidence="8 9">
    <name type="scientific">Pristionchus fissidentatus</name>
    <dbReference type="NCBI Taxonomy" id="1538716"/>
    <lineage>
        <taxon>Eukaryota</taxon>
        <taxon>Metazoa</taxon>
        <taxon>Ecdysozoa</taxon>
        <taxon>Nematoda</taxon>
        <taxon>Chromadorea</taxon>
        <taxon>Rhabditida</taxon>
        <taxon>Rhabditina</taxon>
        <taxon>Diplogasteromorpha</taxon>
        <taxon>Diplogasteroidea</taxon>
        <taxon>Neodiplogasteridae</taxon>
        <taxon>Pristionchus</taxon>
    </lineage>
</organism>
<evidence type="ECO:0000313" key="9">
    <source>
        <dbReference type="Proteomes" id="UP001432322"/>
    </source>
</evidence>
<dbReference type="InterPro" id="IPR051856">
    <property type="entry name" value="CSR-E3_Ligase_Protein"/>
</dbReference>